<feature type="region of interest" description="Disordered" evidence="7">
    <location>
        <begin position="1"/>
        <end position="29"/>
    </location>
</feature>
<evidence type="ECO:0000313" key="8">
    <source>
        <dbReference type="EMBL" id="TRY76687.1"/>
    </source>
</evidence>
<dbReference type="STRING" id="6832.A0A553PG76"/>
<name>A0A553PG76_TIGCA</name>
<gene>
    <name evidence="8" type="ORF">TCAL_10530</name>
</gene>
<evidence type="ECO:0008006" key="10">
    <source>
        <dbReference type="Google" id="ProtNLM"/>
    </source>
</evidence>
<keyword evidence="4" id="KW-0733">Signal recognition particle</keyword>
<keyword evidence="9" id="KW-1185">Reference proteome</keyword>
<evidence type="ECO:0000256" key="6">
    <source>
        <dbReference type="ARBA" id="ARBA00045518"/>
    </source>
</evidence>
<dbReference type="PANTHER" id="PTHR17453">
    <property type="entry name" value="SIGNAL RECOGNITION PARTICLE 19 KD PROTEIN"/>
    <property type="match status" value="1"/>
</dbReference>
<dbReference type="OrthoDB" id="2190947at2759"/>
<dbReference type="InterPro" id="IPR036521">
    <property type="entry name" value="SRP19-like_sf"/>
</dbReference>
<comment type="caution">
    <text evidence="8">The sequence shown here is derived from an EMBL/GenBank/DDBJ whole genome shotgun (WGS) entry which is preliminary data.</text>
</comment>
<dbReference type="GO" id="GO:0006617">
    <property type="term" value="P:SRP-dependent cotranslational protein targeting to membrane, signal sequence recognition"/>
    <property type="evidence" value="ECO:0007669"/>
    <property type="project" value="TreeGrafter"/>
</dbReference>
<dbReference type="Proteomes" id="UP000318571">
    <property type="component" value="Chromosome 5"/>
</dbReference>
<sequence length="170" mass="19254">MAAAGPVNPPQPVHAHAQRGPPPLRNFSPDFNHSDPERWVCIYPAYLNACKSRQEGRILAKNQCVENPTFMEIREALASNGWNHIVERKIYPRERSKEFEYFGRIRIQLKNDDGTPMRKDFPDRESVLKYLGQTIPQLKSRLNKPHGTPADTAPVPQSSGGGNKKGKKKK</sequence>
<keyword evidence="3" id="KW-0963">Cytoplasm</keyword>
<evidence type="ECO:0000256" key="1">
    <source>
        <dbReference type="ARBA" id="ARBA00004496"/>
    </source>
</evidence>
<comment type="function">
    <text evidence="6">Component of the signal recognition particle (SRP) complex, a ribonucleoprotein complex that mediates the cotranslational targeting of secretory and membrane proteins to the endoplasmic reticulum (ER). Binds directly to 7SL RNA. Mediates binding of SRP54 to the SRP complex.</text>
</comment>
<dbReference type="AlphaFoldDB" id="A0A553PG76"/>
<dbReference type="PANTHER" id="PTHR17453:SF0">
    <property type="entry name" value="SIGNAL RECOGNITION PARTICLE 19 KDA PROTEIN"/>
    <property type="match status" value="1"/>
</dbReference>
<accession>A0A553PG76</accession>
<evidence type="ECO:0000313" key="9">
    <source>
        <dbReference type="Proteomes" id="UP000318571"/>
    </source>
</evidence>
<evidence type="ECO:0000256" key="7">
    <source>
        <dbReference type="SAM" id="MobiDB-lite"/>
    </source>
</evidence>
<feature type="region of interest" description="Disordered" evidence="7">
    <location>
        <begin position="138"/>
        <end position="170"/>
    </location>
</feature>
<comment type="subcellular location">
    <subcellularLocation>
        <location evidence="1">Cytoplasm</location>
    </subcellularLocation>
</comment>
<reference evidence="8 9" key="1">
    <citation type="journal article" date="2018" name="Nat. Ecol. Evol.">
        <title>Genomic signatures of mitonuclear coevolution across populations of Tigriopus californicus.</title>
        <authorList>
            <person name="Barreto F.S."/>
            <person name="Watson E.T."/>
            <person name="Lima T.G."/>
            <person name="Willett C.S."/>
            <person name="Edmands S."/>
            <person name="Li W."/>
            <person name="Burton R.S."/>
        </authorList>
    </citation>
    <scope>NUCLEOTIDE SEQUENCE [LARGE SCALE GENOMIC DNA]</scope>
    <source>
        <strain evidence="8 9">San Diego</strain>
    </source>
</reference>
<evidence type="ECO:0000256" key="2">
    <source>
        <dbReference type="ARBA" id="ARBA00008910"/>
    </source>
</evidence>
<dbReference type="Gene3D" id="3.30.56.30">
    <property type="entry name" value="Signal recognition particle, SRP19-like subunit"/>
    <property type="match status" value="1"/>
</dbReference>
<dbReference type="OMA" id="QMERWIC"/>
<keyword evidence="5" id="KW-0687">Ribonucleoprotein</keyword>
<dbReference type="InterPro" id="IPR002778">
    <property type="entry name" value="Signal_recog_particle_SRP19"/>
</dbReference>
<dbReference type="Pfam" id="PF01922">
    <property type="entry name" value="SRP19"/>
    <property type="match status" value="1"/>
</dbReference>
<proteinExistence type="inferred from homology"/>
<dbReference type="GO" id="GO:0005786">
    <property type="term" value="C:signal recognition particle, endoplasmic reticulum targeting"/>
    <property type="evidence" value="ECO:0007669"/>
    <property type="project" value="UniProtKB-KW"/>
</dbReference>
<comment type="similarity">
    <text evidence="2">Belongs to the SRP19 family.</text>
</comment>
<evidence type="ECO:0000256" key="5">
    <source>
        <dbReference type="ARBA" id="ARBA00023274"/>
    </source>
</evidence>
<dbReference type="GO" id="GO:0008312">
    <property type="term" value="F:7S RNA binding"/>
    <property type="evidence" value="ECO:0007669"/>
    <property type="project" value="InterPro"/>
</dbReference>
<organism evidence="8 9">
    <name type="scientific">Tigriopus californicus</name>
    <name type="common">Marine copepod</name>
    <dbReference type="NCBI Taxonomy" id="6832"/>
    <lineage>
        <taxon>Eukaryota</taxon>
        <taxon>Metazoa</taxon>
        <taxon>Ecdysozoa</taxon>
        <taxon>Arthropoda</taxon>
        <taxon>Crustacea</taxon>
        <taxon>Multicrustacea</taxon>
        <taxon>Hexanauplia</taxon>
        <taxon>Copepoda</taxon>
        <taxon>Harpacticoida</taxon>
        <taxon>Harpacticidae</taxon>
        <taxon>Tigriopus</taxon>
    </lineage>
</organism>
<dbReference type="EMBL" id="VCGU01000004">
    <property type="protein sequence ID" value="TRY76687.1"/>
    <property type="molecule type" value="Genomic_DNA"/>
</dbReference>
<evidence type="ECO:0000256" key="3">
    <source>
        <dbReference type="ARBA" id="ARBA00022490"/>
    </source>
</evidence>
<evidence type="ECO:0000256" key="4">
    <source>
        <dbReference type="ARBA" id="ARBA00023135"/>
    </source>
</evidence>
<protein>
    <recommendedName>
        <fullName evidence="10">Signal recognition particle 19 kDa protein</fullName>
    </recommendedName>
</protein>
<dbReference type="SUPFAM" id="SSF69695">
    <property type="entry name" value="SRP19"/>
    <property type="match status" value="1"/>
</dbReference>